<gene>
    <name evidence="1" type="ORF">O1611_g8101</name>
</gene>
<evidence type="ECO:0000313" key="1">
    <source>
        <dbReference type="EMBL" id="KAJ8125538.1"/>
    </source>
</evidence>
<evidence type="ECO:0000313" key="2">
    <source>
        <dbReference type="Proteomes" id="UP001153332"/>
    </source>
</evidence>
<protein>
    <submittedName>
        <fullName evidence="1">Uncharacterized protein</fullName>
    </submittedName>
</protein>
<accession>A0ACC2JDD4</accession>
<reference evidence="1" key="1">
    <citation type="submission" date="2022-12" db="EMBL/GenBank/DDBJ databases">
        <title>Genome Sequence of Lasiodiplodia mahajangana.</title>
        <authorList>
            <person name="Buettner E."/>
        </authorList>
    </citation>
    <scope>NUCLEOTIDE SEQUENCE</scope>
    <source>
        <strain evidence="1">VT137</strain>
    </source>
</reference>
<sequence length="729" mass="82944">MSAQETFSASDGADLAELKTNMNVDYVIQYNIPSDKAEAEAGFIQLIEALTRVGLASEVRHGDGSSLLVFVKVASNQYLASQIYRERVQDWLYSVRTSAPEKDVARAFENEPVTEAERLRLVYLLITKPKNEGGAGITPKVGVWKQVTSIFPLHDQSFNSSWIKAWSKKYFLDEEDLDHMRNKFGESVAFYFAFLQSYFTFQIFPAVFGLGAWLILGRYSWLYAFATSLWSVVFFEWWKKKEVDLAVQWGVRNVSRIQHARTKFQWDHEAPDPVTGELVKHYPPMKRLQTQLLQIPFAFACVLVLGALYIFCFGIEIFLTQVYDGPFKSYLVRNYVTQKKMHADDLEDFHADYHPEWYTSGLNYGANEIRGPHLSAFIRKIFIINFITSYTPLLISAFIYMPFGNLMVPYFQIFTSAAGKFYTEGSIATQEFRINPDRLKSQMVYSAVTAQLVNVALEFVVPYVKRVASKKVEKVQAKRNGESKIQDAPEEHKFLERVRDEAKLDVYDVAVDYREMVVQFGYLSLFSSIWPLTPVAFFINNWVELRSDAMKIAMGSQRPIPWRADSIGPWLNALGFLSWAGSLVSSAIVFLFSGESEGPGGDPSRVNVVGLLVTVLFAEHLYLGTQFVVRYILDQIDSPGLQKERKERFTTRKQLLEETLGPDAMEAAVPPTPKTGEKITLAALEEEARKLSVGSGGTPEQMFWLHQQGMDETIEMGRRLISKFNASQN</sequence>
<dbReference type="Proteomes" id="UP001153332">
    <property type="component" value="Unassembled WGS sequence"/>
</dbReference>
<dbReference type="EMBL" id="JAPUUL010002306">
    <property type="protein sequence ID" value="KAJ8125538.1"/>
    <property type="molecule type" value="Genomic_DNA"/>
</dbReference>
<proteinExistence type="predicted"/>
<comment type="caution">
    <text evidence="1">The sequence shown here is derived from an EMBL/GenBank/DDBJ whole genome shotgun (WGS) entry which is preliminary data.</text>
</comment>
<name>A0ACC2JDD4_9PEZI</name>
<keyword evidence="2" id="KW-1185">Reference proteome</keyword>
<organism evidence="1 2">
    <name type="scientific">Lasiodiplodia mahajangana</name>
    <dbReference type="NCBI Taxonomy" id="1108764"/>
    <lineage>
        <taxon>Eukaryota</taxon>
        <taxon>Fungi</taxon>
        <taxon>Dikarya</taxon>
        <taxon>Ascomycota</taxon>
        <taxon>Pezizomycotina</taxon>
        <taxon>Dothideomycetes</taxon>
        <taxon>Dothideomycetes incertae sedis</taxon>
        <taxon>Botryosphaeriales</taxon>
        <taxon>Botryosphaeriaceae</taxon>
        <taxon>Lasiodiplodia</taxon>
    </lineage>
</organism>